<dbReference type="InterPro" id="IPR035899">
    <property type="entry name" value="DBL_dom_sf"/>
</dbReference>
<dbReference type="OMA" id="AICYNSF"/>
<dbReference type="InterPro" id="IPR001331">
    <property type="entry name" value="GDS_CDC24_CS"/>
</dbReference>
<dbReference type="PaxDb" id="44689-DDB0233475"/>
<dbReference type="InterPro" id="IPR053086">
    <property type="entry name" value="RhoGEF_domain"/>
</dbReference>
<dbReference type="PROSITE" id="PS00741">
    <property type="entry name" value="DH_1"/>
    <property type="match status" value="1"/>
</dbReference>
<dbReference type="KEGG" id="ddi:DDB_G0291085"/>
<dbReference type="PANTHER" id="PTHR45834">
    <property type="entry name" value="RHO GUANINE NUCLEOTIDE EXCHANGE FACTOR 9-RELATED"/>
    <property type="match status" value="1"/>
</dbReference>
<gene>
    <name evidence="3" type="primary">gxcE</name>
    <name evidence="3" type="ORF">DDB_G0291085</name>
</gene>
<dbReference type="GO" id="GO:0005085">
    <property type="term" value="F:guanyl-nucleotide exchange factor activity"/>
    <property type="evidence" value="ECO:0000318"/>
    <property type="project" value="GO_Central"/>
</dbReference>
<feature type="region of interest" description="Disordered" evidence="1">
    <location>
        <begin position="1"/>
        <end position="27"/>
    </location>
</feature>
<evidence type="ECO:0000313" key="4">
    <source>
        <dbReference type="Proteomes" id="UP000002195"/>
    </source>
</evidence>
<name>Q54F64_DICDI</name>
<evidence type="ECO:0000256" key="1">
    <source>
        <dbReference type="SAM" id="MobiDB-lite"/>
    </source>
</evidence>
<dbReference type="VEuPathDB" id="AmoebaDB:DDB_G0291085"/>
<dbReference type="GO" id="GO:0035556">
    <property type="term" value="P:intracellular signal transduction"/>
    <property type="evidence" value="ECO:0007669"/>
    <property type="project" value="InterPro"/>
</dbReference>
<dbReference type="Pfam" id="PF00621">
    <property type="entry name" value="RhoGEF"/>
    <property type="match status" value="1"/>
</dbReference>
<dbReference type="PhylomeDB" id="Q54F64"/>
<dbReference type="InParanoid" id="Q54F64"/>
<dbReference type="PANTHER" id="PTHR45834:SF12">
    <property type="entry name" value="DH DOMAIN-CONTAINING PROTEIN"/>
    <property type="match status" value="1"/>
</dbReference>
<dbReference type="Reactome" id="R-DDI-9013149">
    <property type="pathway name" value="RAC1 GTPase cycle"/>
</dbReference>
<organism evidence="3 4">
    <name type="scientific">Dictyostelium discoideum</name>
    <name type="common">Social amoeba</name>
    <dbReference type="NCBI Taxonomy" id="44689"/>
    <lineage>
        <taxon>Eukaryota</taxon>
        <taxon>Amoebozoa</taxon>
        <taxon>Evosea</taxon>
        <taxon>Eumycetozoa</taxon>
        <taxon>Dictyostelia</taxon>
        <taxon>Dictyosteliales</taxon>
        <taxon>Dictyosteliaceae</taxon>
        <taxon>Dictyostelium</taxon>
    </lineage>
</organism>
<dbReference type="SMART" id="SM00325">
    <property type="entry name" value="RhoGEF"/>
    <property type="match status" value="1"/>
</dbReference>
<dbReference type="HOGENOM" id="CLU_499162_0_0_1"/>
<comment type="caution">
    <text evidence="3">The sequence shown here is derived from an EMBL/GenBank/DDBJ whole genome shotgun (WGS) entry which is preliminary data.</text>
</comment>
<dbReference type="Reactome" id="R-DDI-9013148">
    <property type="pathway name" value="CDC42 GTPase cycle"/>
</dbReference>
<dbReference type="FunCoup" id="Q54F64">
    <property type="interactions" value="120"/>
</dbReference>
<sequence>MGNNNSTTSSNSGGGSNSKNDEDESTKKKRELILEEIIQTEKSYVTYLSAIQEVYIDPLRNQHKSLIKEEHIKSIFLTEDLLKFHVEFFTELAICYNSFSWSNDILPPNSLTKTTVTTTNQNRLSTVTTTTTTFSSPNSKPQKLKEITSLESTVAITNIFNKNQENFKMYSNYIIGYDASVTLLARLRKKKDFSNFLEKCRNDSRCNGLDLNSILIMPVQRLPRYVLLLSELIKQTPPNHANVKLLNKCLKGIKEVTSFINEAKRDDDNQIKTQQLQETIIDKVNIHENGRKYILDGEFFIHSIYPLKEEDSLLKRLKKYRSGGKSSSDELTEQWVFPDEFKVSKETIFYSFNDCLVLLQKAQKSILSGLKSNNRIWNIIDVSLSSKIRVIDVLDIFNLTNSILLFMEKSIYFVQLKNIDKEKFIKTLLMTKATSDWKDLDNNENNNNNNNNIVADDLPSVLSLRPAIESSSSGSKGFFSNLTSSSSTSLSTSTTSASSQNHKKSQSTTTTSTKNNSKITNKSSPSQSNPPPPRKSTIFASSEKKS</sequence>
<feature type="domain" description="DH" evidence="2">
    <location>
        <begin position="29"/>
        <end position="263"/>
    </location>
</feature>
<dbReference type="EMBL" id="AAFI02000175">
    <property type="protein sequence ID" value="EAL61890.1"/>
    <property type="molecule type" value="Genomic_DNA"/>
</dbReference>
<dbReference type="CDD" id="cd00160">
    <property type="entry name" value="RhoGEF"/>
    <property type="match status" value="1"/>
</dbReference>
<dbReference type="InterPro" id="IPR000219">
    <property type="entry name" value="DH_dom"/>
</dbReference>
<keyword evidence="4" id="KW-1185">Reference proteome</keyword>
<reference evidence="3 4" key="1">
    <citation type="journal article" date="2005" name="Nature">
        <title>The genome of the social amoeba Dictyostelium discoideum.</title>
        <authorList>
            <consortium name="The Dictyostelium discoideum Sequencing Consortium"/>
            <person name="Eichinger L."/>
            <person name="Pachebat J.A."/>
            <person name="Glockner G."/>
            <person name="Rajandream M.A."/>
            <person name="Sucgang R."/>
            <person name="Berriman M."/>
            <person name="Song J."/>
            <person name="Olsen R."/>
            <person name="Szafranski K."/>
            <person name="Xu Q."/>
            <person name="Tunggal B."/>
            <person name="Kummerfeld S."/>
            <person name="Madera M."/>
            <person name="Konfortov B.A."/>
            <person name="Rivero F."/>
            <person name="Bankier A.T."/>
            <person name="Lehmann R."/>
            <person name="Hamlin N."/>
            <person name="Davies R."/>
            <person name="Gaudet P."/>
            <person name="Fey P."/>
            <person name="Pilcher K."/>
            <person name="Chen G."/>
            <person name="Saunders D."/>
            <person name="Sodergren E."/>
            <person name="Davis P."/>
            <person name="Kerhornou A."/>
            <person name="Nie X."/>
            <person name="Hall N."/>
            <person name="Anjard C."/>
            <person name="Hemphill L."/>
            <person name="Bason N."/>
            <person name="Farbrother P."/>
            <person name="Desany B."/>
            <person name="Just E."/>
            <person name="Morio T."/>
            <person name="Rost R."/>
            <person name="Churcher C."/>
            <person name="Cooper J."/>
            <person name="Haydock S."/>
            <person name="van Driessche N."/>
            <person name="Cronin A."/>
            <person name="Goodhead I."/>
            <person name="Muzny D."/>
            <person name="Mourier T."/>
            <person name="Pain A."/>
            <person name="Lu M."/>
            <person name="Harper D."/>
            <person name="Lindsay R."/>
            <person name="Hauser H."/>
            <person name="James K."/>
            <person name="Quiles M."/>
            <person name="Madan Babu M."/>
            <person name="Saito T."/>
            <person name="Buchrieser C."/>
            <person name="Wardroper A."/>
            <person name="Felder M."/>
            <person name="Thangavelu M."/>
            <person name="Johnson D."/>
            <person name="Knights A."/>
            <person name="Loulseged H."/>
            <person name="Mungall K."/>
            <person name="Oliver K."/>
            <person name="Price C."/>
            <person name="Quail M.A."/>
            <person name="Urushihara H."/>
            <person name="Hernandez J."/>
            <person name="Rabbinowitsch E."/>
            <person name="Steffen D."/>
            <person name="Sanders M."/>
            <person name="Ma J."/>
            <person name="Kohara Y."/>
            <person name="Sharp S."/>
            <person name="Simmonds M."/>
            <person name="Spiegler S."/>
            <person name="Tivey A."/>
            <person name="Sugano S."/>
            <person name="White B."/>
            <person name="Walker D."/>
            <person name="Woodward J."/>
            <person name="Winckler T."/>
            <person name="Tanaka Y."/>
            <person name="Shaulsky G."/>
            <person name="Schleicher M."/>
            <person name="Weinstock G."/>
            <person name="Rosenthal A."/>
            <person name="Cox E.C."/>
            <person name="Chisholm R.L."/>
            <person name="Gibbs R."/>
            <person name="Loomis W.F."/>
            <person name="Platzer M."/>
            <person name="Kay R.R."/>
            <person name="Williams J."/>
            <person name="Dear P.H."/>
            <person name="Noegel A.A."/>
            <person name="Barrell B."/>
            <person name="Kuspa A."/>
        </authorList>
    </citation>
    <scope>NUCLEOTIDE SEQUENCE [LARGE SCALE GENOMIC DNA]</scope>
    <source>
        <strain evidence="3 4">AX4</strain>
    </source>
</reference>
<protein>
    <recommendedName>
        <fullName evidence="2">DH domain-containing protein</fullName>
    </recommendedName>
</protein>
<dbReference type="PROSITE" id="PS50010">
    <property type="entry name" value="DH_2"/>
    <property type="match status" value="1"/>
</dbReference>
<dbReference type="AlphaFoldDB" id="Q54F64"/>
<dbReference type="Reactome" id="R-DDI-9013406">
    <property type="pathway name" value="RHOQ GTPase cycle"/>
</dbReference>
<proteinExistence type="predicted"/>
<dbReference type="Gene3D" id="1.20.900.10">
    <property type="entry name" value="Dbl homology (DH) domain"/>
    <property type="match status" value="1"/>
</dbReference>
<evidence type="ECO:0000313" key="3">
    <source>
        <dbReference type="EMBL" id="EAL61890.1"/>
    </source>
</evidence>
<dbReference type="STRING" id="44689.Q54F64"/>
<dbReference type="GO" id="GO:0005829">
    <property type="term" value="C:cytosol"/>
    <property type="evidence" value="ECO:0000318"/>
    <property type="project" value="GO_Central"/>
</dbReference>
<dbReference type="SMR" id="Q54F64"/>
<evidence type="ECO:0000259" key="2">
    <source>
        <dbReference type="PROSITE" id="PS50010"/>
    </source>
</evidence>
<feature type="compositionally biased region" description="Low complexity" evidence="1">
    <location>
        <begin position="470"/>
        <end position="527"/>
    </location>
</feature>
<feature type="region of interest" description="Disordered" evidence="1">
    <location>
        <begin position="470"/>
        <end position="546"/>
    </location>
</feature>
<dbReference type="GeneID" id="8627974"/>
<dbReference type="Reactome" id="R-DDI-193648">
    <property type="pathway name" value="NRAGE signals death through JNK"/>
</dbReference>
<dbReference type="RefSeq" id="XP_635390.1">
    <property type="nucleotide sequence ID" value="XM_630298.1"/>
</dbReference>
<dbReference type="eggNOG" id="KOG2996">
    <property type="taxonomic scope" value="Eukaryota"/>
</dbReference>
<feature type="compositionally biased region" description="Low complexity" evidence="1">
    <location>
        <begin position="1"/>
        <end position="11"/>
    </location>
</feature>
<dbReference type="SUPFAM" id="SSF48065">
    <property type="entry name" value="DBL homology domain (DH-domain)"/>
    <property type="match status" value="1"/>
</dbReference>
<dbReference type="Proteomes" id="UP000002195">
    <property type="component" value="Unassembled WGS sequence"/>
</dbReference>
<dbReference type="dictyBase" id="DDB_G0291085">
    <property type="gene designation" value="gxcE"/>
</dbReference>
<accession>Q54F64</accession>